<comment type="caution">
    <text evidence="2">The sequence shown here is derived from an EMBL/GenBank/DDBJ whole genome shotgun (WGS) entry which is preliminary data.</text>
</comment>
<sequence length="212" mass="23474">MSDAQHRTPRRPATLSADRAEYIVGDEDPERGSEAAHTSAWALMGVGDEDLGPEAIASLRHTVRTEGIDLVASMWSRSPEFTLPGALWRLYLLWEWYRRDPEAVRSRYEEGRSARVIPGLEHPVDVPDLDRVMGEVHALLTGERTDDDLAPVIGDAARVMRVLAAGDTLGATWIRDEDDPLAHPVTLRARALLRTADELGEAERHAEVGTLN</sequence>
<name>A0ABW2SMI5_9ACTO</name>
<evidence type="ECO:0000256" key="1">
    <source>
        <dbReference type="SAM" id="MobiDB-lite"/>
    </source>
</evidence>
<evidence type="ECO:0000313" key="3">
    <source>
        <dbReference type="Proteomes" id="UP001596527"/>
    </source>
</evidence>
<feature type="region of interest" description="Disordered" evidence="1">
    <location>
        <begin position="1"/>
        <end position="34"/>
    </location>
</feature>
<protein>
    <submittedName>
        <fullName evidence="2">Uncharacterized protein</fullName>
    </submittedName>
</protein>
<keyword evidence="3" id="KW-1185">Reference proteome</keyword>
<evidence type="ECO:0000313" key="2">
    <source>
        <dbReference type="EMBL" id="MFC7581342.1"/>
    </source>
</evidence>
<gene>
    <name evidence="2" type="ORF">ACFQWG_09060</name>
</gene>
<organism evidence="2 3">
    <name type="scientific">Schaalia naturae</name>
    <dbReference type="NCBI Taxonomy" id="635203"/>
    <lineage>
        <taxon>Bacteria</taxon>
        <taxon>Bacillati</taxon>
        <taxon>Actinomycetota</taxon>
        <taxon>Actinomycetes</taxon>
        <taxon>Actinomycetales</taxon>
        <taxon>Actinomycetaceae</taxon>
        <taxon>Schaalia</taxon>
    </lineage>
</organism>
<accession>A0ABW2SMI5</accession>
<reference evidence="3" key="1">
    <citation type="journal article" date="2019" name="Int. J. Syst. Evol. Microbiol.">
        <title>The Global Catalogue of Microorganisms (GCM) 10K type strain sequencing project: providing services to taxonomists for standard genome sequencing and annotation.</title>
        <authorList>
            <consortium name="The Broad Institute Genomics Platform"/>
            <consortium name="The Broad Institute Genome Sequencing Center for Infectious Disease"/>
            <person name="Wu L."/>
            <person name="Ma J."/>
        </authorList>
    </citation>
    <scope>NUCLEOTIDE SEQUENCE [LARGE SCALE GENOMIC DNA]</scope>
    <source>
        <strain evidence="3">CCUG 56698</strain>
    </source>
</reference>
<dbReference type="EMBL" id="JBHTEF010000001">
    <property type="protein sequence ID" value="MFC7581342.1"/>
    <property type="molecule type" value="Genomic_DNA"/>
</dbReference>
<dbReference type="RefSeq" id="WP_380974586.1">
    <property type="nucleotide sequence ID" value="NZ_JBHTEF010000001.1"/>
</dbReference>
<dbReference type="Proteomes" id="UP001596527">
    <property type="component" value="Unassembled WGS sequence"/>
</dbReference>
<proteinExistence type="predicted"/>